<feature type="binding site" evidence="6">
    <location>
        <position position="189"/>
    </location>
    <ligand>
        <name>Zn(2+)</name>
        <dbReference type="ChEBI" id="CHEBI:29105"/>
    </ligand>
</feature>
<dbReference type="PANTHER" id="PTHR20855:SF129">
    <property type="entry name" value="HEMOLYSIN-3 HOMOLOG"/>
    <property type="match status" value="1"/>
</dbReference>
<evidence type="ECO:0000256" key="2">
    <source>
        <dbReference type="ARBA" id="ARBA00008488"/>
    </source>
</evidence>
<evidence type="ECO:0000256" key="1">
    <source>
        <dbReference type="ARBA" id="ARBA00004127"/>
    </source>
</evidence>
<name>A0A938XQ43_9FIRM</name>
<organism evidence="8 9">
    <name type="scientific">Halanaerobacter jeridensis</name>
    <dbReference type="NCBI Taxonomy" id="706427"/>
    <lineage>
        <taxon>Bacteria</taxon>
        <taxon>Bacillati</taxon>
        <taxon>Bacillota</taxon>
        <taxon>Clostridia</taxon>
        <taxon>Halanaerobiales</taxon>
        <taxon>Halobacteroidaceae</taxon>
        <taxon>Halanaerobacter</taxon>
    </lineage>
</organism>
<feature type="transmembrane region" description="Helical" evidence="7">
    <location>
        <begin position="194"/>
        <end position="212"/>
    </location>
</feature>
<feature type="transmembrane region" description="Helical" evidence="7">
    <location>
        <begin position="49"/>
        <end position="68"/>
    </location>
</feature>
<dbReference type="Pfam" id="PF03006">
    <property type="entry name" value="HlyIII"/>
    <property type="match status" value="1"/>
</dbReference>
<dbReference type="AlphaFoldDB" id="A0A938XQ43"/>
<evidence type="ECO:0000256" key="3">
    <source>
        <dbReference type="ARBA" id="ARBA00022692"/>
    </source>
</evidence>
<dbReference type="NCBIfam" id="TIGR01065">
    <property type="entry name" value="hlyIII"/>
    <property type="match status" value="1"/>
</dbReference>
<comment type="subcellular location">
    <subcellularLocation>
        <location evidence="1">Endomembrane system</location>
        <topology evidence="1">Multi-pass membrane protein</topology>
    </subcellularLocation>
</comment>
<dbReference type="GO" id="GO:0012505">
    <property type="term" value="C:endomembrane system"/>
    <property type="evidence" value="ECO:0007669"/>
    <property type="project" value="UniProtKB-SubCell"/>
</dbReference>
<evidence type="ECO:0000256" key="6">
    <source>
        <dbReference type="PIRSR" id="PIRSR604254-1"/>
    </source>
</evidence>
<feature type="transmembrane region" description="Helical" evidence="7">
    <location>
        <begin position="161"/>
        <end position="182"/>
    </location>
</feature>
<feature type="transmembrane region" description="Helical" evidence="7">
    <location>
        <begin position="135"/>
        <end position="155"/>
    </location>
</feature>
<keyword evidence="3 7" id="KW-0812">Transmembrane</keyword>
<sequence>MTEKRKLTHGEEITNVILHGIGLGLAIAALVVLVVLSSMLGTNWHTVSFSIYGATLVILYLSSTLYHSFPHGKVKEIFKIFDHSAIYLLIAGTYTPISLITLRGTLGWTIFTVVWAIAIFGIVFKIFFVKKFKILSTLLYIAMGWLIVVAIKPLFLALNDISTIFLVIGGVLYTAGTIFYAWRSLKYHHAIWHLFVLAGSICHFFTMLFLLLK</sequence>
<keyword evidence="5 7" id="KW-0472">Membrane</keyword>
<evidence type="ECO:0000313" key="8">
    <source>
        <dbReference type="EMBL" id="MBM7555220.1"/>
    </source>
</evidence>
<keyword evidence="6" id="KW-0862">Zinc</keyword>
<evidence type="ECO:0000256" key="5">
    <source>
        <dbReference type="ARBA" id="ARBA00023136"/>
    </source>
</evidence>
<gene>
    <name evidence="8" type="ORF">JOC47_000044</name>
</gene>
<evidence type="ECO:0000256" key="7">
    <source>
        <dbReference type="SAM" id="Phobius"/>
    </source>
</evidence>
<dbReference type="InterPro" id="IPR004254">
    <property type="entry name" value="AdipoR/HlyIII-related"/>
</dbReference>
<proteinExistence type="inferred from homology"/>
<feature type="transmembrane region" description="Helical" evidence="7">
    <location>
        <begin position="106"/>
        <end position="128"/>
    </location>
</feature>
<comment type="caution">
    <text evidence="8">The sequence shown here is derived from an EMBL/GenBank/DDBJ whole genome shotgun (WGS) entry which is preliminary data.</text>
</comment>
<dbReference type="InterPro" id="IPR005744">
    <property type="entry name" value="Hy-lIII"/>
</dbReference>
<keyword evidence="6" id="KW-0479">Metal-binding</keyword>
<evidence type="ECO:0000313" key="9">
    <source>
        <dbReference type="Proteomes" id="UP000774000"/>
    </source>
</evidence>
<dbReference type="GO" id="GO:0016020">
    <property type="term" value="C:membrane"/>
    <property type="evidence" value="ECO:0007669"/>
    <property type="project" value="InterPro"/>
</dbReference>
<feature type="transmembrane region" description="Helical" evidence="7">
    <location>
        <begin position="16"/>
        <end position="37"/>
    </location>
</feature>
<dbReference type="GO" id="GO:0046872">
    <property type="term" value="F:metal ion binding"/>
    <property type="evidence" value="ECO:0007669"/>
    <property type="project" value="UniProtKB-KW"/>
</dbReference>
<dbReference type="Proteomes" id="UP000774000">
    <property type="component" value="Unassembled WGS sequence"/>
</dbReference>
<dbReference type="PANTHER" id="PTHR20855">
    <property type="entry name" value="ADIPOR/PROGESTIN RECEPTOR-RELATED"/>
    <property type="match status" value="1"/>
</dbReference>
<keyword evidence="4 7" id="KW-1133">Transmembrane helix</keyword>
<feature type="binding site" evidence="6">
    <location>
        <position position="193"/>
    </location>
    <ligand>
        <name>Zn(2+)</name>
        <dbReference type="ChEBI" id="CHEBI:29105"/>
    </ligand>
</feature>
<dbReference type="RefSeq" id="WP_204699949.1">
    <property type="nucleotide sequence ID" value="NZ_JAFBDQ010000001.1"/>
</dbReference>
<reference evidence="8" key="1">
    <citation type="submission" date="2021-01" db="EMBL/GenBank/DDBJ databases">
        <title>Genomic Encyclopedia of Type Strains, Phase IV (KMG-IV): sequencing the most valuable type-strain genomes for metagenomic binning, comparative biology and taxonomic classification.</title>
        <authorList>
            <person name="Goeker M."/>
        </authorList>
    </citation>
    <scope>NUCLEOTIDE SEQUENCE</scope>
    <source>
        <strain evidence="8">DSM 23230</strain>
    </source>
</reference>
<keyword evidence="9" id="KW-1185">Reference proteome</keyword>
<dbReference type="GO" id="GO:0140911">
    <property type="term" value="F:pore-forming activity"/>
    <property type="evidence" value="ECO:0007669"/>
    <property type="project" value="InterPro"/>
</dbReference>
<comment type="similarity">
    <text evidence="2">Belongs to the UPF0073 (Hly-III) family.</text>
</comment>
<evidence type="ECO:0000256" key="4">
    <source>
        <dbReference type="ARBA" id="ARBA00022989"/>
    </source>
</evidence>
<feature type="transmembrane region" description="Helical" evidence="7">
    <location>
        <begin position="80"/>
        <end position="100"/>
    </location>
</feature>
<accession>A0A938XQ43</accession>
<feature type="binding site" evidence="6">
    <location>
        <position position="67"/>
    </location>
    <ligand>
        <name>Zn(2+)</name>
        <dbReference type="ChEBI" id="CHEBI:29105"/>
    </ligand>
</feature>
<dbReference type="EMBL" id="JAFBDQ010000001">
    <property type="protein sequence ID" value="MBM7555220.1"/>
    <property type="molecule type" value="Genomic_DNA"/>
</dbReference>
<protein>
    <submittedName>
        <fullName evidence="8">Hemolysin III</fullName>
    </submittedName>
</protein>